<evidence type="ECO:0000256" key="1">
    <source>
        <dbReference type="SAM" id="MobiDB-lite"/>
    </source>
</evidence>
<protein>
    <recommendedName>
        <fullName evidence="4">tRNA:m(4)X modification enzyme TRM13</fullName>
    </recommendedName>
</protein>
<organism evidence="2 3">
    <name type="scientific">Prorocentrum cordatum</name>
    <dbReference type="NCBI Taxonomy" id="2364126"/>
    <lineage>
        <taxon>Eukaryota</taxon>
        <taxon>Sar</taxon>
        <taxon>Alveolata</taxon>
        <taxon>Dinophyceae</taxon>
        <taxon>Prorocentrales</taxon>
        <taxon>Prorocentraceae</taxon>
        <taxon>Prorocentrum</taxon>
    </lineage>
</organism>
<gene>
    <name evidence="2" type="ORF">PCOR1329_LOCUS83015</name>
</gene>
<name>A0ABN9YAW4_9DINO</name>
<keyword evidence="3" id="KW-1185">Reference proteome</keyword>
<dbReference type="Proteomes" id="UP001189429">
    <property type="component" value="Unassembled WGS sequence"/>
</dbReference>
<feature type="region of interest" description="Disordered" evidence="1">
    <location>
        <begin position="88"/>
        <end position="114"/>
    </location>
</feature>
<reference evidence="2" key="1">
    <citation type="submission" date="2023-10" db="EMBL/GenBank/DDBJ databases">
        <authorList>
            <person name="Chen Y."/>
            <person name="Shah S."/>
            <person name="Dougan E. K."/>
            <person name="Thang M."/>
            <person name="Chan C."/>
        </authorList>
    </citation>
    <scope>NUCLEOTIDE SEQUENCE [LARGE SCALE GENOMIC DNA]</scope>
</reference>
<evidence type="ECO:0000313" key="2">
    <source>
        <dbReference type="EMBL" id="CAK0908306.1"/>
    </source>
</evidence>
<comment type="caution">
    <text evidence="2">The sequence shown here is derived from an EMBL/GenBank/DDBJ whole genome shotgun (WGS) entry which is preliminary data.</text>
</comment>
<accession>A0ABN9YAW4</accession>
<evidence type="ECO:0008006" key="4">
    <source>
        <dbReference type="Google" id="ProtNLM"/>
    </source>
</evidence>
<evidence type="ECO:0000313" key="3">
    <source>
        <dbReference type="Proteomes" id="UP001189429"/>
    </source>
</evidence>
<dbReference type="EMBL" id="CAUYUJ010021990">
    <property type="protein sequence ID" value="CAK0908306.1"/>
    <property type="molecule type" value="Genomic_DNA"/>
</dbReference>
<sequence>AGACPAGGGGEAAGREVRLLLLRGFEALCARAAAAGHGEAPPSRACVEDCLRRLDGEVAAAAAALPPGALLLLVSGCGDWHRLRRLRESGPAARQGSRAREPRGGGPCKRGSARAPELAGSCRARVALTRVGEQDSAGSCRILRVDPGLGAGSCRVLQDSARPG</sequence>
<proteinExistence type="predicted"/>
<feature type="non-terminal residue" evidence="2">
    <location>
        <position position="1"/>
    </location>
</feature>